<gene>
    <name evidence="5" type="ORF">NKR23_g6773</name>
</gene>
<dbReference type="InterPro" id="IPR020845">
    <property type="entry name" value="AMP-binding_CS"/>
</dbReference>
<evidence type="ECO:0000313" key="5">
    <source>
        <dbReference type="EMBL" id="KAJ9143066.1"/>
    </source>
</evidence>
<evidence type="ECO:0000259" key="4">
    <source>
        <dbReference type="PROSITE" id="PS50075"/>
    </source>
</evidence>
<dbReference type="InterPro" id="IPR042099">
    <property type="entry name" value="ANL_N_sf"/>
</dbReference>
<dbReference type="InterPro" id="IPR009081">
    <property type="entry name" value="PP-bd_ACP"/>
</dbReference>
<feature type="region of interest" description="Disordered" evidence="3">
    <location>
        <begin position="659"/>
        <end position="684"/>
    </location>
</feature>
<dbReference type="Proteomes" id="UP001174694">
    <property type="component" value="Unassembled WGS sequence"/>
</dbReference>
<evidence type="ECO:0000256" key="2">
    <source>
        <dbReference type="ARBA" id="ARBA00022553"/>
    </source>
</evidence>
<keyword evidence="6" id="KW-1185">Reference proteome</keyword>
<dbReference type="InterPro" id="IPR000873">
    <property type="entry name" value="AMP-dep_synth/lig_dom"/>
</dbReference>
<dbReference type="Pfam" id="PF00501">
    <property type="entry name" value="AMP-binding"/>
    <property type="match status" value="1"/>
</dbReference>
<sequence>MEDLLKPMSPDYGRRLVNKVIDERAAAKHARPYASIPVSDDVSAGFKDISYSQFANAIDRCARWLQTQDGLTSTTEPLVYIGLNDLRYSILALATAKTGHIMFFVSPRNSLEAHLSLLEQAKTSTFLTPEEYDFPLMSQIESQRPLRKFTIPSLEDLLSAEPVDPVPFRASFEEVRLKPWLILHTSGSTGIPKIITLPYGWLSVLDAIGRVEDTISSFQSTHKRVFAPFPTFHAAGIVYSLGLCIWLDATIVFPPPTAPMTSDVVNAIHVHGRVESSVLPPSLVVDLAKEPEYLETLHNLHSLAFAGGPLPDAVGDALCQRLMLFSLIGATEWASVPMCNKPAEDWAYFGFNTKVAGIEFREAGEDRYELVFVRKPECELFQAVFRTFPNLDEYHTKDIYSRHPTKPGLWKHEGRLDDVIVLTNGEKVNPVTMEQVITSCPVVKGCLVVGQARFQTAALIEPVKYPVTEEEVRQLMETVLPFVQRANEDAPQHARIVEDMIMFTKEDKPLPRAPKGTVQRQKANEVYKEEVEAHYQAFSDGGARNSLSLSFENTDSAIESLKAYVEDLLGRDGIGIDDDFFKIGMDSLQVMSLSRAINQGLDDDEDASVAAKDIYGHPTIRGLVSYVQNIGRLKGRSEEEKARESWEAMERAFQEAVRGLPRGRVNGNGGIPMPASQALDPSND</sequence>
<dbReference type="GO" id="GO:0031177">
    <property type="term" value="F:phosphopantetheine binding"/>
    <property type="evidence" value="ECO:0007669"/>
    <property type="project" value="InterPro"/>
</dbReference>
<keyword evidence="1" id="KW-0596">Phosphopantetheine</keyword>
<keyword evidence="2" id="KW-0597">Phosphoprotein</keyword>
<protein>
    <submittedName>
        <fullName evidence="5">NRPS-like enzyme</fullName>
    </submittedName>
</protein>
<accession>A0AA38RJW0</accession>
<evidence type="ECO:0000313" key="6">
    <source>
        <dbReference type="Proteomes" id="UP001174694"/>
    </source>
</evidence>
<feature type="domain" description="Carrier" evidence="4">
    <location>
        <begin position="552"/>
        <end position="631"/>
    </location>
</feature>
<name>A0AA38RJW0_9PEZI</name>
<dbReference type="PROSITE" id="PS00455">
    <property type="entry name" value="AMP_BINDING"/>
    <property type="match status" value="1"/>
</dbReference>
<comment type="caution">
    <text evidence="5">The sequence shown here is derived from an EMBL/GenBank/DDBJ whole genome shotgun (WGS) entry which is preliminary data.</text>
</comment>
<dbReference type="InterPro" id="IPR020806">
    <property type="entry name" value="PKS_PP-bd"/>
</dbReference>
<dbReference type="InterPro" id="IPR051414">
    <property type="entry name" value="Adenylate-forming_Reductase"/>
</dbReference>
<dbReference type="AlphaFoldDB" id="A0AA38RJW0"/>
<reference evidence="5" key="1">
    <citation type="submission" date="2022-07" db="EMBL/GenBank/DDBJ databases">
        <title>Fungi with potential for degradation of polypropylene.</title>
        <authorList>
            <person name="Gostincar C."/>
        </authorList>
    </citation>
    <scope>NUCLEOTIDE SEQUENCE</scope>
    <source>
        <strain evidence="5">EXF-13308</strain>
    </source>
</reference>
<dbReference type="SMART" id="SM01294">
    <property type="entry name" value="PKS_PP_betabranch"/>
    <property type="match status" value="1"/>
</dbReference>
<dbReference type="PANTHER" id="PTHR43439">
    <property type="entry name" value="PHENYLACETATE-COENZYME A LIGASE"/>
    <property type="match status" value="1"/>
</dbReference>
<dbReference type="PANTHER" id="PTHR43439:SF2">
    <property type="entry name" value="ENZYME, PUTATIVE (JCVI)-RELATED"/>
    <property type="match status" value="1"/>
</dbReference>
<dbReference type="Pfam" id="PF00550">
    <property type="entry name" value="PP-binding"/>
    <property type="match status" value="1"/>
</dbReference>
<dbReference type="PROSITE" id="PS50075">
    <property type="entry name" value="CARRIER"/>
    <property type="match status" value="1"/>
</dbReference>
<dbReference type="SUPFAM" id="SSF56801">
    <property type="entry name" value="Acetyl-CoA synthetase-like"/>
    <property type="match status" value="1"/>
</dbReference>
<evidence type="ECO:0000256" key="3">
    <source>
        <dbReference type="SAM" id="MobiDB-lite"/>
    </source>
</evidence>
<dbReference type="Gene3D" id="1.10.1200.10">
    <property type="entry name" value="ACP-like"/>
    <property type="match status" value="1"/>
</dbReference>
<dbReference type="EMBL" id="JANBVO010000020">
    <property type="protein sequence ID" value="KAJ9143066.1"/>
    <property type="molecule type" value="Genomic_DNA"/>
</dbReference>
<evidence type="ECO:0000256" key="1">
    <source>
        <dbReference type="ARBA" id="ARBA00022450"/>
    </source>
</evidence>
<dbReference type="InterPro" id="IPR036736">
    <property type="entry name" value="ACP-like_sf"/>
</dbReference>
<dbReference type="Gene3D" id="3.40.50.12780">
    <property type="entry name" value="N-terminal domain of ligase-like"/>
    <property type="match status" value="1"/>
</dbReference>
<proteinExistence type="predicted"/>
<dbReference type="Pfam" id="PF23562">
    <property type="entry name" value="AMP-binding_C_3"/>
    <property type="match status" value="1"/>
</dbReference>
<dbReference type="SMART" id="SM00823">
    <property type="entry name" value="PKS_PP"/>
    <property type="match status" value="1"/>
</dbReference>
<dbReference type="SUPFAM" id="SSF47336">
    <property type="entry name" value="ACP-like"/>
    <property type="match status" value="1"/>
</dbReference>
<organism evidence="5 6">
    <name type="scientific">Pleurostoma richardsiae</name>
    <dbReference type="NCBI Taxonomy" id="41990"/>
    <lineage>
        <taxon>Eukaryota</taxon>
        <taxon>Fungi</taxon>
        <taxon>Dikarya</taxon>
        <taxon>Ascomycota</taxon>
        <taxon>Pezizomycotina</taxon>
        <taxon>Sordariomycetes</taxon>
        <taxon>Sordariomycetidae</taxon>
        <taxon>Calosphaeriales</taxon>
        <taxon>Pleurostomataceae</taxon>
        <taxon>Pleurostoma</taxon>
    </lineage>
</organism>